<dbReference type="InterPro" id="IPR000182">
    <property type="entry name" value="GNAT_dom"/>
</dbReference>
<gene>
    <name evidence="2" type="ORF">ACFPTP_12755</name>
</gene>
<evidence type="ECO:0000313" key="2">
    <source>
        <dbReference type="EMBL" id="MFC5604091.1"/>
    </source>
</evidence>
<keyword evidence="2" id="KW-0808">Transferase</keyword>
<comment type="caution">
    <text evidence="2">The sequence shown here is derived from an EMBL/GenBank/DDBJ whole genome shotgun (WGS) entry which is preliminary data.</text>
</comment>
<name>A0ABW0TYH8_9BACL</name>
<dbReference type="RefSeq" id="WP_381445495.1">
    <property type="nucleotide sequence ID" value="NZ_JBHSNP010000027.1"/>
</dbReference>
<proteinExistence type="predicted"/>
<organism evidence="2 3">
    <name type="scientific">Sporosarcina koreensis</name>
    <dbReference type="NCBI Taxonomy" id="334735"/>
    <lineage>
        <taxon>Bacteria</taxon>
        <taxon>Bacillati</taxon>
        <taxon>Bacillota</taxon>
        <taxon>Bacilli</taxon>
        <taxon>Bacillales</taxon>
        <taxon>Caryophanaceae</taxon>
        <taxon>Sporosarcina</taxon>
    </lineage>
</organism>
<sequence>MKLERTWPIENGMNKEAITIRPLHIDDYETVLSWSKDDLFCSANGWELNRNEEELYEWWNRCVHNKAANFIRMGIEFDGELIGYADLAKIEGHSAEIGIAIGDSSIWGKGIGYHATLRLMNYATSKLGITDFIAETHETNIRSRKMLQNQGFVETSRIGSEEYMGEKSQLIQYKLTKNA</sequence>
<evidence type="ECO:0000259" key="1">
    <source>
        <dbReference type="PROSITE" id="PS51186"/>
    </source>
</evidence>
<dbReference type="GO" id="GO:0016746">
    <property type="term" value="F:acyltransferase activity"/>
    <property type="evidence" value="ECO:0007669"/>
    <property type="project" value="UniProtKB-KW"/>
</dbReference>
<dbReference type="SUPFAM" id="SSF55729">
    <property type="entry name" value="Acyl-CoA N-acyltransferases (Nat)"/>
    <property type="match status" value="1"/>
</dbReference>
<reference evidence="3" key="1">
    <citation type="journal article" date="2019" name="Int. J. Syst. Evol. Microbiol.">
        <title>The Global Catalogue of Microorganisms (GCM) 10K type strain sequencing project: providing services to taxonomists for standard genome sequencing and annotation.</title>
        <authorList>
            <consortium name="The Broad Institute Genomics Platform"/>
            <consortium name="The Broad Institute Genome Sequencing Center for Infectious Disease"/>
            <person name="Wu L."/>
            <person name="Ma J."/>
        </authorList>
    </citation>
    <scope>NUCLEOTIDE SEQUENCE [LARGE SCALE GENOMIC DNA]</scope>
    <source>
        <strain evidence="3">KACC 11299</strain>
    </source>
</reference>
<accession>A0ABW0TYH8</accession>
<dbReference type="PROSITE" id="PS51186">
    <property type="entry name" value="GNAT"/>
    <property type="match status" value="1"/>
</dbReference>
<dbReference type="Gene3D" id="3.40.630.30">
    <property type="match status" value="1"/>
</dbReference>
<dbReference type="Pfam" id="PF13302">
    <property type="entry name" value="Acetyltransf_3"/>
    <property type="match status" value="1"/>
</dbReference>
<dbReference type="PANTHER" id="PTHR43415:SF3">
    <property type="entry name" value="GNAT-FAMILY ACETYLTRANSFERASE"/>
    <property type="match status" value="1"/>
</dbReference>
<keyword evidence="3" id="KW-1185">Reference proteome</keyword>
<dbReference type="Proteomes" id="UP001596071">
    <property type="component" value="Unassembled WGS sequence"/>
</dbReference>
<keyword evidence="2" id="KW-0012">Acyltransferase</keyword>
<dbReference type="EMBL" id="JBHSNP010000027">
    <property type="protein sequence ID" value="MFC5604091.1"/>
    <property type="molecule type" value="Genomic_DNA"/>
</dbReference>
<dbReference type="InterPro" id="IPR016181">
    <property type="entry name" value="Acyl_CoA_acyltransferase"/>
</dbReference>
<protein>
    <submittedName>
        <fullName evidence="2">GNAT family N-acetyltransferase</fullName>
        <ecNumber evidence="2">2.3.-.-</ecNumber>
    </submittedName>
</protein>
<dbReference type="EC" id="2.3.-.-" evidence="2"/>
<feature type="domain" description="N-acetyltransferase" evidence="1">
    <location>
        <begin position="18"/>
        <end position="179"/>
    </location>
</feature>
<dbReference type="PANTHER" id="PTHR43415">
    <property type="entry name" value="SPERMIDINE N(1)-ACETYLTRANSFERASE"/>
    <property type="match status" value="1"/>
</dbReference>
<evidence type="ECO:0000313" key="3">
    <source>
        <dbReference type="Proteomes" id="UP001596071"/>
    </source>
</evidence>